<comment type="caution">
    <text evidence="7">The sequence shown here is derived from an EMBL/GenBank/DDBJ whole genome shotgun (WGS) entry which is preliminary data.</text>
</comment>
<protein>
    <submittedName>
        <fullName evidence="7">Low affinity cationic amino acid transporter 2</fullName>
    </submittedName>
</protein>
<dbReference type="PANTHER" id="PTHR43243">
    <property type="entry name" value="INNER MEMBRANE TRANSPORTER YGJI-RELATED"/>
    <property type="match status" value="1"/>
</dbReference>
<evidence type="ECO:0000313" key="8">
    <source>
        <dbReference type="Proteomes" id="UP000031036"/>
    </source>
</evidence>
<dbReference type="Gene3D" id="1.20.1740.10">
    <property type="entry name" value="Amino acid/polyamine transporter I"/>
    <property type="match status" value="2"/>
</dbReference>
<dbReference type="OMA" id="CALCACY"/>
<dbReference type="InterPro" id="IPR002293">
    <property type="entry name" value="AA/rel_permease1"/>
</dbReference>
<feature type="transmembrane region" description="Helical" evidence="5">
    <location>
        <begin position="256"/>
        <end position="278"/>
    </location>
</feature>
<feature type="domain" description="Cationic amino acid transporter C-terminal" evidence="6">
    <location>
        <begin position="677"/>
        <end position="726"/>
    </location>
</feature>
<evidence type="ECO:0000313" key="7">
    <source>
        <dbReference type="EMBL" id="KHN73173.1"/>
    </source>
</evidence>
<dbReference type="PANTHER" id="PTHR43243:SF20">
    <property type="entry name" value="CATIONIC AMINO ACID TRANSPORTER 3"/>
    <property type="match status" value="1"/>
</dbReference>
<organism evidence="7 8">
    <name type="scientific">Toxocara canis</name>
    <name type="common">Canine roundworm</name>
    <dbReference type="NCBI Taxonomy" id="6265"/>
    <lineage>
        <taxon>Eukaryota</taxon>
        <taxon>Metazoa</taxon>
        <taxon>Ecdysozoa</taxon>
        <taxon>Nematoda</taxon>
        <taxon>Chromadorea</taxon>
        <taxon>Rhabditida</taxon>
        <taxon>Spirurina</taxon>
        <taxon>Ascaridomorpha</taxon>
        <taxon>Ascaridoidea</taxon>
        <taxon>Toxocaridae</taxon>
        <taxon>Toxocara</taxon>
    </lineage>
</organism>
<evidence type="ECO:0000259" key="6">
    <source>
        <dbReference type="Pfam" id="PF13906"/>
    </source>
</evidence>
<feature type="transmembrane region" description="Helical" evidence="5">
    <location>
        <begin position="153"/>
        <end position="173"/>
    </location>
</feature>
<keyword evidence="2 5" id="KW-0812">Transmembrane</keyword>
<evidence type="ECO:0000256" key="1">
    <source>
        <dbReference type="ARBA" id="ARBA00004141"/>
    </source>
</evidence>
<gene>
    <name evidence="7" type="primary">SLC7A2</name>
    <name evidence="7" type="ORF">Tcan_15173</name>
</gene>
<feature type="transmembrane region" description="Helical" evidence="5">
    <location>
        <begin position="377"/>
        <end position="397"/>
    </location>
</feature>
<feature type="transmembrane region" description="Helical" evidence="5">
    <location>
        <begin position="85"/>
        <end position="107"/>
    </location>
</feature>
<keyword evidence="8" id="KW-1185">Reference proteome</keyword>
<sequence>MRRLKTVDDEFLNHSEWIRKLGTPSLIGVAGVLSIPFGVYVIVPYTITNITGPSALLSLLIASIVMMVTGLHINELLCSMPKNCLLYNFIYATFGELPAYALGWASLLDFGVAVATVANAWSDHVNILFRGLIHHHLVFDIPEVWNLSFVQKTYDGCAMLGVLISAVILCCSIRVTATISVVMMIVTTLTTSSTVLVGFFRADPRHLVASGFFKNSVTGVSNVIRGASCFMCAYIGIEALSYLFEETHTPRKRIPVVLPFIVFTFTLFIFFVTMIFAMTTDFSKFSGAVLLPDVFRAIKIPSARYIMTVGAVCGLSGAILVVFLPASRLLSSLAYDRLLPCQCVSHTSKKRGIPYVAVLMVAILASAFISLKRDTLFDVIAFNISIRMLLLACLVYVQHYRPDPIGLGRETARYREIGRKRFRTYSLTSYLDEKGSVINAKCSSDEDDEEESMTSSEFLQLYFSQQESAKLQHHLERKSRAADEKSSLLYSNAHAITALPSKPNKLHLAIPHSISEYQSVDNKGRQMLAQRQDRALMEATSPDVDSLKSWTAIESRNYGHNCIRSPCSPEDEINPHAYHRFHLFDRDIPELPYCGQFSSVQCESPSREGDDYRRAINILIAFIFASFAANLLILKAEDFLMLYSLVPALLLMLSLVVLAVIASRQTTNDNISQRRRKTPFFPYLTLFAIFLLTMLICSASLITALKVFVWTAFGCVLYFLYGFKHSNERNKSKNGLTIANDFADEWNPNTAILLKTTDESTTTHSLS</sequence>
<proteinExistence type="predicted"/>
<dbReference type="GO" id="GO:0005886">
    <property type="term" value="C:plasma membrane"/>
    <property type="evidence" value="ECO:0007669"/>
    <property type="project" value="TreeGrafter"/>
</dbReference>
<dbReference type="Pfam" id="PF13906">
    <property type="entry name" value="AA_permease_C"/>
    <property type="match status" value="1"/>
</dbReference>
<feature type="transmembrane region" description="Helical" evidence="5">
    <location>
        <begin position="707"/>
        <end position="723"/>
    </location>
</feature>
<feature type="transmembrane region" description="Helical" evidence="5">
    <location>
        <begin position="615"/>
        <end position="634"/>
    </location>
</feature>
<feature type="transmembrane region" description="Helical" evidence="5">
    <location>
        <begin position="683"/>
        <end position="701"/>
    </location>
</feature>
<feature type="transmembrane region" description="Helical" evidence="5">
    <location>
        <begin position="352"/>
        <end position="371"/>
    </location>
</feature>
<dbReference type="EMBL" id="JPKZ01003146">
    <property type="protein sequence ID" value="KHN73173.1"/>
    <property type="molecule type" value="Genomic_DNA"/>
</dbReference>
<dbReference type="OrthoDB" id="3900342at2759"/>
<feature type="transmembrane region" description="Helical" evidence="5">
    <location>
        <begin position="55"/>
        <end position="73"/>
    </location>
</feature>
<feature type="transmembrane region" description="Helical" evidence="5">
    <location>
        <begin position="21"/>
        <end position="43"/>
    </location>
</feature>
<dbReference type="InterPro" id="IPR029485">
    <property type="entry name" value="CAT_C"/>
</dbReference>
<keyword evidence="3 5" id="KW-1133">Transmembrane helix</keyword>
<evidence type="ECO:0000256" key="4">
    <source>
        <dbReference type="ARBA" id="ARBA00023136"/>
    </source>
</evidence>
<evidence type="ECO:0000256" key="5">
    <source>
        <dbReference type="SAM" id="Phobius"/>
    </source>
</evidence>
<evidence type="ECO:0000256" key="3">
    <source>
        <dbReference type="ARBA" id="ARBA00022989"/>
    </source>
</evidence>
<reference evidence="7 8" key="1">
    <citation type="submission" date="2014-11" db="EMBL/GenBank/DDBJ databases">
        <title>Genetic blueprint of the zoonotic pathogen Toxocara canis.</title>
        <authorList>
            <person name="Zhu X.-Q."/>
            <person name="Korhonen P.K."/>
            <person name="Cai H."/>
            <person name="Young N.D."/>
            <person name="Nejsum P."/>
            <person name="von Samson-Himmelstjerna G."/>
            <person name="Boag P.R."/>
            <person name="Tan P."/>
            <person name="Li Q."/>
            <person name="Min J."/>
            <person name="Yang Y."/>
            <person name="Wang X."/>
            <person name="Fang X."/>
            <person name="Hall R.S."/>
            <person name="Hofmann A."/>
            <person name="Sternberg P.W."/>
            <person name="Jex A.R."/>
            <person name="Gasser R.B."/>
        </authorList>
    </citation>
    <scope>NUCLEOTIDE SEQUENCE [LARGE SCALE GENOMIC DNA]</scope>
    <source>
        <strain evidence="7">PN_DK_2014</strain>
    </source>
</reference>
<dbReference type="STRING" id="6265.A0A0B2UUU9"/>
<feature type="transmembrane region" description="Helical" evidence="5">
    <location>
        <begin position="305"/>
        <end position="331"/>
    </location>
</feature>
<dbReference type="Proteomes" id="UP000031036">
    <property type="component" value="Unassembled WGS sequence"/>
</dbReference>
<dbReference type="GO" id="GO:0015171">
    <property type="term" value="F:amino acid transmembrane transporter activity"/>
    <property type="evidence" value="ECO:0007669"/>
    <property type="project" value="TreeGrafter"/>
</dbReference>
<keyword evidence="4 5" id="KW-0472">Membrane</keyword>
<dbReference type="Pfam" id="PF13520">
    <property type="entry name" value="AA_permease_2"/>
    <property type="match status" value="1"/>
</dbReference>
<feature type="transmembrane region" description="Helical" evidence="5">
    <location>
        <begin position="640"/>
        <end position="662"/>
    </location>
</feature>
<feature type="transmembrane region" description="Helical" evidence="5">
    <location>
        <begin position="222"/>
        <end position="244"/>
    </location>
</feature>
<dbReference type="AlphaFoldDB" id="A0A0B2UUU9"/>
<name>A0A0B2UUU9_TOXCA</name>
<comment type="subcellular location">
    <subcellularLocation>
        <location evidence="1">Membrane</location>
        <topology evidence="1">Multi-pass membrane protein</topology>
    </subcellularLocation>
</comment>
<accession>A0A0B2UUU9</accession>
<feature type="transmembrane region" description="Helical" evidence="5">
    <location>
        <begin position="180"/>
        <end position="202"/>
    </location>
</feature>
<evidence type="ECO:0000256" key="2">
    <source>
        <dbReference type="ARBA" id="ARBA00022692"/>
    </source>
</evidence>